<feature type="compositionally biased region" description="Acidic residues" evidence="1">
    <location>
        <begin position="435"/>
        <end position="447"/>
    </location>
</feature>
<dbReference type="InterPro" id="IPR003417">
    <property type="entry name" value="CBF_beta"/>
</dbReference>
<dbReference type="EMBL" id="CAJOBO010000451">
    <property type="protein sequence ID" value="CAF4224918.1"/>
    <property type="molecule type" value="Genomic_DNA"/>
</dbReference>
<gene>
    <name evidence="3" type="ORF">HFQ381_LOCUS8869</name>
    <name evidence="2" type="ORF">LUA448_LOCUS7606</name>
</gene>
<evidence type="ECO:0000313" key="3">
    <source>
        <dbReference type="EMBL" id="CAF4224918.1"/>
    </source>
</evidence>
<feature type="compositionally biased region" description="Polar residues" evidence="1">
    <location>
        <begin position="219"/>
        <end position="238"/>
    </location>
</feature>
<dbReference type="GO" id="GO:0003713">
    <property type="term" value="F:transcription coactivator activity"/>
    <property type="evidence" value="ECO:0007669"/>
    <property type="project" value="InterPro"/>
</dbReference>
<dbReference type="EMBL" id="CAJNYD010000768">
    <property type="protein sequence ID" value="CAF3295760.1"/>
    <property type="molecule type" value="Genomic_DNA"/>
</dbReference>
<dbReference type="GO" id="GO:0005634">
    <property type="term" value="C:nucleus"/>
    <property type="evidence" value="ECO:0007669"/>
    <property type="project" value="InterPro"/>
</dbReference>
<evidence type="ECO:0000256" key="1">
    <source>
        <dbReference type="SAM" id="MobiDB-lite"/>
    </source>
</evidence>
<feature type="compositionally biased region" description="Low complexity" evidence="1">
    <location>
        <begin position="184"/>
        <end position="212"/>
    </location>
</feature>
<reference evidence="3" key="1">
    <citation type="submission" date="2021-02" db="EMBL/GenBank/DDBJ databases">
        <authorList>
            <person name="Nowell W R."/>
        </authorList>
    </citation>
    <scope>NUCLEOTIDE SEQUENCE</scope>
</reference>
<proteinExistence type="predicted"/>
<dbReference type="Pfam" id="PF02312">
    <property type="entry name" value="CBF_beta"/>
    <property type="match status" value="1"/>
</dbReference>
<feature type="compositionally biased region" description="Polar residues" evidence="1">
    <location>
        <begin position="421"/>
        <end position="432"/>
    </location>
</feature>
<organism evidence="3 4">
    <name type="scientific">Rotaria socialis</name>
    <dbReference type="NCBI Taxonomy" id="392032"/>
    <lineage>
        <taxon>Eukaryota</taxon>
        <taxon>Metazoa</taxon>
        <taxon>Spiralia</taxon>
        <taxon>Gnathifera</taxon>
        <taxon>Rotifera</taxon>
        <taxon>Eurotatoria</taxon>
        <taxon>Bdelloidea</taxon>
        <taxon>Philodinida</taxon>
        <taxon>Philodinidae</taxon>
        <taxon>Rotaria</taxon>
    </lineage>
</organism>
<evidence type="ECO:0000313" key="2">
    <source>
        <dbReference type="EMBL" id="CAF3295760.1"/>
    </source>
</evidence>
<dbReference type="InterPro" id="IPR036552">
    <property type="entry name" value="CBF_bsu_sf"/>
</dbReference>
<comment type="caution">
    <text evidence="3">The sequence shown here is derived from an EMBL/GenBank/DDBJ whole genome shotgun (WGS) entry which is preliminary data.</text>
</comment>
<dbReference type="Gene3D" id="2.40.250.10">
    <property type="entry name" value="Core binding factor, beta subunit"/>
    <property type="match status" value="1"/>
</dbReference>
<dbReference type="AlphaFoldDB" id="A0A820D9H8"/>
<dbReference type="SUPFAM" id="SSF50723">
    <property type="entry name" value="Core binding factor beta, CBF"/>
    <property type="match status" value="1"/>
</dbReference>
<protein>
    <submittedName>
        <fullName evidence="3">Uncharacterized protein</fullName>
    </submittedName>
</protein>
<dbReference type="Proteomes" id="UP000663833">
    <property type="component" value="Unassembled WGS sequence"/>
</dbReference>
<evidence type="ECO:0000313" key="4">
    <source>
        <dbReference type="Proteomes" id="UP000663851"/>
    </source>
</evidence>
<name>A0A820D9H8_9BILA</name>
<feature type="region of interest" description="Disordered" evidence="1">
    <location>
        <begin position="164"/>
        <end position="256"/>
    </location>
</feature>
<dbReference type="Proteomes" id="UP000663851">
    <property type="component" value="Unassembled WGS sequence"/>
</dbReference>
<feature type="compositionally biased region" description="Low complexity" evidence="1">
    <location>
        <begin position="239"/>
        <end position="256"/>
    </location>
</feature>
<feature type="region of interest" description="Disordered" evidence="1">
    <location>
        <begin position="396"/>
        <end position="447"/>
    </location>
</feature>
<sequence>MPATLGLIPSQQESFEHHEELSKLLNETDVFYVPFQSHFQHNLDLSDLTKRFDEDILSKHLVVTFRDIGYSLYLDSVQSIPDQNDETKTRISGKMIVDGICIQFLGCFDCNNKIPNPSEIQQINGVGKVQLDEDYYKELSTTQVYTDEKSIESMGHIETMGSTERSIIKTKTRSRTISENILGKNHNNNNLKSPPSSLSNSRSHMHSPSRMPYTRRSPRTINHPSKAQYQASSPINIESPSVSRSSGFHSSVISPSSSVTSSFNENPLDMYQQHHVPLFYPSNNISSSLNNPTTIPIQIPSSNKTIPPASFSHLSGIFPTIQSHSLPNYFLPQTNFAYLIANSNQNPTPPFHIITPLNHPSLQYPNAHFSTLSHSQANSINENLTSLHIKRPDNEEHKQAQVMDTNKQSEEQLPFKKRRYTGQSSSVYSPMDTNHDDDDASDESMKK</sequence>
<accession>A0A820D9H8</accession>